<keyword evidence="3" id="KW-1185">Reference proteome</keyword>
<reference evidence="2" key="1">
    <citation type="submission" date="2021-02" db="EMBL/GenBank/DDBJ databases">
        <authorList>
            <person name="Dougan E. K."/>
            <person name="Rhodes N."/>
            <person name="Thang M."/>
            <person name="Chan C."/>
        </authorList>
    </citation>
    <scope>NUCLEOTIDE SEQUENCE</scope>
</reference>
<evidence type="ECO:0000313" key="3">
    <source>
        <dbReference type="Proteomes" id="UP000654075"/>
    </source>
</evidence>
<dbReference type="EMBL" id="CAJNNV010024491">
    <property type="protein sequence ID" value="CAE8610000.1"/>
    <property type="molecule type" value="Genomic_DNA"/>
</dbReference>
<comment type="caution">
    <text evidence="2">The sequence shown here is derived from an EMBL/GenBank/DDBJ whole genome shotgun (WGS) entry which is preliminary data.</text>
</comment>
<gene>
    <name evidence="2" type="ORF">PGLA1383_LOCUS27826</name>
</gene>
<name>A0A813F9T7_POLGL</name>
<proteinExistence type="predicted"/>
<feature type="non-terminal residue" evidence="2">
    <location>
        <position position="1"/>
    </location>
</feature>
<sequence>MACCGPSKVQLLQIEFHEAQKEEAHLEVRLQALRAKVEEAKASESQILERTSEATEAYFKTEASLAEAREQWNKEKATHTECQEAHVGAQSQSAKLASILRGYKGESEQLAATAIPRRPLLLVEVWSCGSQATPPALLGEQWLPYAE</sequence>
<evidence type="ECO:0000313" key="2">
    <source>
        <dbReference type="EMBL" id="CAE8610000.1"/>
    </source>
</evidence>
<keyword evidence="1" id="KW-0175">Coiled coil</keyword>
<evidence type="ECO:0000256" key="1">
    <source>
        <dbReference type="SAM" id="Coils"/>
    </source>
</evidence>
<feature type="coiled-coil region" evidence="1">
    <location>
        <begin position="16"/>
        <end position="50"/>
    </location>
</feature>
<protein>
    <submittedName>
        <fullName evidence="2">Uncharacterized protein</fullName>
    </submittedName>
</protein>
<accession>A0A813F9T7</accession>
<dbReference type="AlphaFoldDB" id="A0A813F9T7"/>
<dbReference type="Proteomes" id="UP000654075">
    <property type="component" value="Unassembled WGS sequence"/>
</dbReference>
<organism evidence="2 3">
    <name type="scientific">Polarella glacialis</name>
    <name type="common">Dinoflagellate</name>
    <dbReference type="NCBI Taxonomy" id="89957"/>
    <lineage>
        <taxon>Eukaryota</taxon>
        <taxon>Sar</taxon>
        <taxon>Alveolata</taxon>
        <taxon>Dinophyceae</taxon>
        <taxon>Suessiales</taxon>
        <taxon>Suessiaceae</taxon>
        <taxon>Polarella</taxon>
    </lineage>
</organism>